<reference evidence="2 3" key="1">
    <citation type="submission" date="2019-01" db="EMBL/GenBank/DDBJ databases">
        <title>Vibrio BEI176 sp. nov, a marine bacterium isolated from China: eastern marignal seas.</title>
        <authorList>
            <person name="Li B."/>
        </authorList>
    </citation>
    <scope>NUCLEOTIDE SEQUENCE [LARGE SCALE GENOMIC DNA]</scope>
    <source>
        <strain evidence="2 3">BEI176</strain>
    </source>
</reference>
<protein>
    <submittedName>
        <fullName evidence="2">Serine protease</fullName>
    </submittedName>
</protein>
<evidence type="ECO:0000313" key="2">
    <source>
        <dbReference type="EMBL" id="TFH89413.1"/>
    </source>
</evidence>
<dbReference type="Proteomes" id="UP000297753">
    <property type="component" value="Unassembled WGS sequence"/>
</dbReference>
<evidence type="ECO:0000313" key="3">
    <source>
        <dbReference type="Proteomes" id="UP000297753"/>
    </source>
</evidence>
<comment type="caution">
    <text evidence="2">The sequence shown here is derived from an EMBL/GenBank/DDBJ whole genome shotgun (WGS) entry which is preliminary data.</text>
</comment>
<dbReference type="OrthoDB" id="6991140at2"/>
<keyword evidence="2" id="KW-0645">Protease</keyword>
<feature type="domain" description="ABC-three component systems C-terminal" evidence="1">
    <location>
        <begin position="202"/>
        <end position="314"/>
    </location>
</feature>
<proteinExistence type="predicted"/>
<dbReference type="GO" id="GO:0006508">
    <property type="term" value="P:proteolysis"/>
    <property type="evidence" value="ECO:0007669"/>
    <property type="project" value="UniProtKB-KW"/>
</dbReference>
<keyword evidence="2" id="KW-0378">Hydrolase</keyword>
<evidence type="ECO:0000259" key="1">
    <source>
        <dbReference type="Pfam" id="PF20280"/>
    </source>
</evidence>
<dbReference type="EMBL" id="SATR01000070">
    <property type="protein sequence ID" value="TFH89413.1"/>
    <property type="molecule type" value="Genomic_DNA"/>
</dbReference>
<accession>A0A4Y8W9X5</accession>
<keyword evidence="3" id="KW-1185">Reference proteome</keyword>
<sequence length="316" mass="35144">MGSSNFNMTVSEIIRSYSVKVNGGSGVLVNAMTREYSYVLTAAHVILDKEGNIITDEEGKIAVHDYQNNSINVLSELIPQEWRESRSDRYDLAILKVDYQERLAQKCIPASALTDRASLILVGFPETERSSSDPIKEYTGHKISVANELMMLSLDGIPGTNTIKGMSGGGVYHVQDEMPLLTGIEFRMDGSTAEQQYGRAQCHSLKRFEELITINSSVPMIPAYLECFSRVKDLIFAFNVIDKNNVLNLKEALEEFANLLIDGGLPPPYKVMADYSSELLVNPVKLNELENRQLWVAYLEFLVISALMDNSGSADV</sequence>
<dbReference type="GO" id="GO:0008233">
    <property type="term" value="F:peptidase activity"/>
    <property type="evidence" value="ECO:0007669"/>
    <property type="project" value="UniProtKB-KW"/>
</dbReference>
<name>A0A4Y8W9X5_9VIBR</name>
<dbReference type="InterPro" id="IPR046916">
    <property type="entry name" value="ABC-3C_CTD4"/>
</dbReference>
<dbReference type="Pfam" id="PF13365">
    <property type="entry name" value="Trypsin_2"/>
    <property type="match status" value="1"/>
</dbReference>
<dbReference type="Pfam" id="PF20280">
    <property type="entry name" value="CTD4"/>
    <property type="match status" value="1"/>
</dbReference>
<dbReference type="InterPro" id="IPR043504">
    <property type="entry name" value="Peptidase_S1_PA_chymotrypsin"/>
</dbReference>
<dbReference type="AlphaFoldDB" id="A0A4Y8W9X5"/>
<organism evidence="2 3">
    <name type="scientific">Vibrio ouci</name>
    <dbReference type="NCBI Taxonomy" id="2499078"/>
    <lineage>
        <taxon>Bacteria</taxon>
        <taxon>Pseudomonadati</taxon>
        <taxon>Pseudomonadota</taxon>
        <taxon>Gammaproteobacteria</taxon>
        <taxon>Vibrionales</taxon>
        <taxon>Vibrionaceae</taxon>
        <taxon>Vibrio</taxon>
    </lineage>
</organism>
<dbReference type="SUPFAM" id="SSF50494">
    <property type="entry name" value="Trypsin-like serine proteases"/>
    <property type="match status" value="1"/>
</dbReference>
<dbReference type="InterPro" id="IPR009003">
    <property type="entry name" value="Peptidase_S1_PA"/>
</dbReference>
<gene>
    <name evidence="2" type="ORF">ELS82_22420</name>
</gene>
<dbReference type="Gene3D" id="2.40.10.10">
    <property type="entry name" value="Trypsin-like serine proteases"/>
    <property type="match status" value="2"/>
</dbReference>